<accession>A0A085WUR7</accession>
<evidence type="ECO:0000259" key="1">
    <source>
        <dbReference type="SMART" id="SM00089"/>
    </source>
</evidence>
<dbReference type="InterPro" id="IPR013783">
    <property type="entry name" value="Ig-like_fold"/>
</dbReference>
<dbReference type="EMBL" id="JMCB01000002">
    <property type="protein sequence ID" value="KFE71430.1"/>
    <property type="molecule type" value="Genomic_DNA"/>
</dbReference>
<dbReference type="InterPro" id="IPR035986">
    <property type="entry name" value="PKD_dom_sf"/>
</dbReference>
<organism evidence="2 3">
    <name type="scientific">Hyalangium minutum</name>
    <dbReference type="NCBI Taxonomy" id="394096"/>
    <lineage>
        <taxon>Bacteria</taxon>
        <taxon>Pseudomonadati</taxon>
        <taxon>Myxococcota</taxon>
        <taxon>Myxococcia</taxon>
        <taxon>Myxococcales</taxon>
        <taxon>Cystobacterineae</taxon>
        <taxon>Archangiaceae</taxon>
        <taxon>Hyalangium</taxon>
    </lineage>
</organism>
<comment type="caution">
    <text evidence="2">The sequence shown here is derived from an EMBL/GenBank/DDBJ whole genome shotgun (WGS) entry which is preliminary data.</text>
</comment>
<dbReference type="Pfam" id="PF22352">
    <property type="entry name" value="K319L-like_PKD"/>
    <property type="match status" value="9"/>
</dbReference>
<feature type="domain" description="PKD/Chitinase" evidence="1">
    <location>
        <begin position="756"/>
        <end position="844"/>
    </location>
</feature>
<dbReference type="Proteomes" id="UP000028725">
    <property type="component" value="Unassembled WGS sequence"/>
</dbReference>
<evidence type="ECO:0000313" key="2">
    <source>
        <dbReference type="EMBL" id="KFE71430.1"/>
    </source>
</evidence>
<dbReference type="NCBIfam" id="TIGR03901">
    <property type="entry name" value="MYXO-CTERM"/>
    <property type="match status" value="1"/>
</dbReference>
<feature type="domain" description="PKD/Chitinase" evidence="1">
    <location>
        <begin position="473"/>
        <end position="561"/>
    </location>
</feature>
<feature type="domain" description="PKD/Chitinase" evidence="1">
    <location>
        <begin position="93"/>
        <end position="182"/>
    </location>
</feature>
<evidence type="ECO:0000313" key="3">
    <source>
        <dbReference type="Proteomes" id="UP000028725"/>
    </source>
</evidence>
<dbReference type="PANTHER" id="PTHR46182:SF2">
    <property type="entry name" value="FI19480P1"/>
    <property type="match status" value="1"/>
</dbReference>
<dbReference type="InterPro" id="IPR024038">
    <property type="entry name" value="MYXO-CTERM"/>
</dbReference>
<dbReference type="GO" id="GO:0016020">
    <property type="term" value="C:membrane"/>
    <property type="evidence" value="ECO:0007669"/>
    <property type="project" value="TreeGrafter"/>
</dbReference>
<dbReference type="SUPFAM" id="SSF49299">
    <property type="entry name" value="PKD domain"/>
    <property type="match status" value="2"/>
</dbReference>
<name>A0A085WUR7_9BACT</name>
<dbReference type="PATRIC" id="fig|394096.3.peg.1209"/>
<feature type="domain" description="PKD/Chitinase" evidence="1">
    <location>
        <begin position="663"/>
        <end position="751"/>
    </location>
</feature>
<dbReference type="InterPro" id="IPR017756">
    <property type="entry name" value="TM_Gly-Cys-Arg_CS"/>
</dbReference>
<dbReference type="PANTHER" id="PTHR46182">
    <property type="entry name" value="FI19480P1"/>
    <property type="match status" value="1"/>
</dbReference>
<dbReference type="GO" id="GO:0031410">
    <property type="term" value="C:cytoplasmic vesicle"/>
    <property type="evidence" value="ECO:0007669"/>
    <property type="project" value="TreeGrafter"/>
</dbReference>
<protein>
    <submittedName>
        <fullName evidence="2">Chitinase</fullName>
    </submittedName>
</protein>
<dbReference type="STRING" id="394096.DB31_3560"/>
<dbReference type="NCBIfam" id="TIGR03382">
    <property type="entry name" value="GC_trans_RRR"/>
    <property type="match status" value="1"/>
</dbReference>
<sequence length="985" mass="103779">MDQDVPEWTVVTLSGLGSYDPEDGGIRQYAWAQLSGPPVELIPTFTRPNPQFTAPRVSQDTVLTFQLTVYDNAFLSSTDTVKITVHNTNTPPVANAGVDVVQDEYSIVTLDGSASMDPDGEPLTYMWTQTAGPAVLLNVPTIAKPTFDAPRLTSDTVLTFQLTVSDASLSSSDTVNVTLRNVNAPPIAHAGVNWSGVRNTVLRLDGTGSWDPDPDAVLSFSWAQVFGPPVTLVNADTARPSFVVPDAPTGTEVRFELTVSDGSLFSTADVRIGIIDSTQPPVANAGWNQSISPGQMVVLDGSESSDPEHTVLAYTWEQLSGPPVTIRGSAQYPNAYFDAPYDAADGTVLTFQLTVNDGYASSTDTVDIVVRTVLPPPVPNAGPDQTVDERAVVTLDGSGSYDPDGEHLLYGWQQLSGPPVQLNGNYDTPMATFTAPDVTADTVLTFQILVSDGSPYRTDTVDITVRSVNRAPVARAGSPQTVNEHGLVTLDGRGSGDPDQDPLTYAWEQTSGPPMVLAGANTAQPTFTPEVAVDSVLTFRLTVSDGVVSSTDTVSVTVRDVNRRPVARAGPDRWMDERTSGVLDGRESMDPDADTVLTYAWVQTAGPSVQLTGADTAQATFIAPEVSTSTQLVFQLTVSDGVLSQTDLVEIWVAQVNRPPVANAGQGIAVEGGARVTLDGRGSADPDADSTLTYLWEQTEGPEAVLSGAYIAQPTVVVPAVTADAVLTFKLTVSDGSLASTDTVRITVHRLNRAPVAHAGTRREVDERTQVTLDGRGSSDPDQDSLSYVWTQKEGPAVTLTGATSAQPVFTAPEVTATTVLTFQLVVSDGGASSEPKTVSLTVRNVNRMPVAHAGEDQSVKGGARVTLGGSGEDPDSDGMSYRWVQTAGPTMTLSDDTDVAPTFTAPGLSWDEVLTFTLKVTDAQGASAEDSVSITVKALPDLPSDGDGEGSGCGCSSDSSAAGALLPLVLLGLLLRSRRRWPVH</sequence>
<keyword evidence="3" id="KW-1185">Reference proteome</keyword>
<feature type="domain" description="PKD/Chitinase" evidence="1">
    <location>
        <begin position="851"/>
        <end position="940"/>
    </location>
</feature>
<dbReference type="AlphaFoldDB" id="A0A085WUR7"/>
<feature type="domain" description="PKD/Chitinase" evidence="1">
    <location>
        <begin position="282"/>
        <end position="373"/>
    </location>
</feature>
<reference evidence="2 3" key="1">
    <citation type="submission" date="2014-04" db="EMBL/GenBank/DDBJ databases">
        <title>Genome assembly of Hyalangium minutum DSM 14724.</title>
        <authorList>
            <person name="Sharma G."/>
            <person name="Subramanian S."/>
        </authorList>
    </citation>
    <scope>NUCLEOTIDE SEQUENCE [LARGE SCALE GENOMIC DNA]</scope>
    <source>
        <strain evidence="2 3">DSM 14724</strain>
    </source>
</reference>
<dbReference type="InterPro" id="IPR029865">
    <property type="entry name" value="KIAA0319-like"/>
</dbReference>
<proteinExistence type="predicted"/>
<dbReference type="InterPro" id="IPR022409">
    <property type="entry name" value="PKD/Chitinase_dom"/>
</dbReference>
<dbReference type="SMART" id="SM00089">
    <property type="entry name" value="PKD"/>
    <property type="match status" value="6"/>
</dbReference>
<dbReference type="Gene3D" id="2.60.40.10">
    <property type="entry name" value="Immunoglobulins"/>
    <property type="match status" value="10"/>
</dbReference>
<gene>
    <name evidence="2" type="ORF">DB31_3560</name>
</gene>